<dbReference type="EMBL" id="REGN01003348">
    <property type="protein sequence ID" value="RNA23143.1"/>
    <property type="molecule type" value="Genomic_DNA"/>
</dbReference>
<evidence type="ECO:0000313" key="2">
    <source>
        <dbReference type="Proteomes" id="UP000276133"/>
    </source>
</evidence>
<accession>A0A3M7RHV2</accession>
<comment type="caution">
    <text evidence="1">The sequence shown here is derived from an EMBL/GenBank/DDBJ whole genome shotgun (WGS) entry which is preliminary data.</text>
</comment>
<name>A0A3M7RHV2_BRAPC</name>
<gene>
    <name evidence="1" type="ORF">BpHYR1_020231</name>
</gene>
<proteinExistence type="predicted"/>
<reference evidence="1 2" key="1">
    <citation type="journal article" date="2018" name="Sci. Rep.">
        <title>Genomic signatures of local adaptation to the degree of environmental predictability in rotifers.</title>
        <authorList>
            <person name="Franch-Gras L."/>
            <person name="Hahn C."/>
            <person name="Garcia-Roger E.M."/>
            <person name="Carmona M.J."/>
            <person name="Serra M."/>
            <person name="Gomez A."/>
        </authorList>
    </citation>
    <scope>NUCLEOTIDE SEQUENCE [LARGE SCALE GENOMIC DNA]</scope>
    <source>
        <strain evidence="1">HYR1</strain>
    </source>
</reference>
<dbReference type="AlphaFoldDB" id="A0A3M7RHV2"/>
<keyword evidence="2" id="KW-1185">Reference proteome</keyword>
<protein>
    <submittedName>
        <fullName evidence="1">Uncharacterized protein</fullName>
    </submittedName>
</protein>
<sequence length="74" mass="8949">MMLSLTQQTESIYWDVMGEISFTNLRQLIDSEFNHDFSLERIFLNTCLFMIIETNYQLIISIYSEKTLFFFNME</sequence>
<organism evidence="1 2">
    <name type="scientific">Brachionus plicatilis</name>
    <name type="common">Marine rotifer</name>
    <name type="synonym">Brachionus muelleri</name>
    <dbReference type="NCBI Taxonomy" id="10195"/>
    <lineage>
        <taxon>Eukaryota</taxon>
        <taxon>Metazoa</taxon>
        <taxon>Spiralia</taxon>
        <taxon>Gnathifera</taxon>
        <taxon>Rotifera</taxon>
        <taxon>Eurotatoria</taxon>
        <taxon>Monogononta</taxon>
        <taxon>Pseudotrocha</taxon>
        <taxon>Ploima</taxon>
        <taxon>Brachionidae</taxon>
        <taxon>Brachionus</taxon>
    </lineage>
</organism>
<evidence type="ECO:0000313" key="1">
    <source>
        <dbReference type="EMBL" id="RNA23143.1"/>
    </source>
</evidence>
<dbReference type="Proteomes" id="UP000276133">
    <property type="component" value="Unassembled WGS sequence"/>
</dbReference>